<comment type="caution">
    <text evidence="2">The sequence shown here is derived from an EMBL/GenBank/DDBJ whole genome shotgun (WGS) entry which is preliminary data.</text>
</comment>
<dbReference type="Proteomes" id="UP001341840">
    <property type="component" value="Unassembled WGS sequence"/>
</dbReference>
<evidence type="ECO:0000313" key="3">
    <source>
        <dbReference type="Proteomes" id="UP001341840"/>
    </source>
</evidence>
<dbReference type="EMBL" id="JASCZI010243097">
    <property type="protein sequence ID" value="MED6212670.1"/>
    <property type="molecule type" value="Genomic_DNA"/>
</dbReference>
<evidence type="ECO:0000256" key="1">
    <source>
        <dbReference type="SAM" id="MobiDB-lite"/>
    </source>
</evidence>
<proteinExistence type="predicted"/>
<name>A0ABU6YRU4_9FABA</name>
<protein>
    <recommendedName>
        <fullName evidence="4">C2H2-type domain-containing protein</fullName>
    </recommendedName>
</protein>
<evidence type="ECO:0008006" key="4">
    <source>
        <dbReference type="Google" id="ProtNLM"/>
    </source>
</evidence>
<evidence type="ECO:0000313" key="2">
    <source>
        <dbReference type="EMBL" id="MED6212670.1"/>
    </source>
</evidence>
<feature type="region of interest" description="Disordered" evidence="1">
    <location>
        <begin position="1"/>
        <end position="25"/>
    </location>
</feature>
<gene>
    <name evidence="2" type="ORF">PIB30_085748</name>
</gene>
<reference evidence="2 3" key="1">
    <citation type="journal article" date="2023" name="Plants (Basel)">
        <title>Bridging the Gap: Combining Genomics and Transcriptomics Approaches to Understand Stylosanthes scabra, an Orphan Legume from the Brazilian Caatinga.</title>
        <authorList>
            <person name="Ferreira-Neto J.R.C."/>
            <person name="da Silva M.D."/>
            <person name="Binneck E."/>
            <person name="de Melo N.F."/>
            <person name="da Silva R.H."/>
            <person name="de Melo A.L.T.M."/>
            <person name="Pandolfi V."/>
            <person name="Bustamante F.O."/>
            <person name="Brasileiro-Vidal A.C."/>
            <person name="Benko-Iseppon A.M."/>
        </authorList>
    </citation>
    <scope>NUCLEOTIDE SEQUENCE [LARGE SCALE GENOMIC DNA]</scope>
    <source>
        <tissue evidence="2">Leaves</tissue>
    </source>
</reference>
<organism evidence="2 3">
    <name type="scientific">Stylosanthes scabra</name>
    <dbReference type="NCBI Taxonomy" id="79078"/>
    <lineage>
        <taxon>Eukaryota</taxon>
        <taxon>Viridiplantae</taxon>
        <taxon>Streptophyta</taxon>
        <taxon>Embryophyta</taxon>
        <taxon>Tracheophyta</taxon>
        <taxon>Spermatophyta</taxon>
        <taxon>Magnoliopsida</taxon>
        <taxon>eudicotyledons</taxon>
        <taxon>Gunneridae</taxon>
        <taxon>Pentapetalae</taxon>
        <taxon>rosids</taxon>
        <taxon>fabids</taxon>
        <taxon>Fabales</taxon>
        <taxon>Fabaceae</taxon>
        <taxon>Papilionoideae</taxon>
        <taxon>50 kb inversion clade</taxon>
        <taxon>dalbergioids sensu lato</taxon>
        <taxon>Dalbergieae</taxon>
        <taxon>Pterocarpus clade</taxon>
        <taxon>Stylosanthes</taxon>
    </lineage>
</organism>
<sequence length="237" mass="26310">MSGKNPLDLNQKLTEVRSAGQDDDVKFGATMSGSTKDQMPKTHHAEHVFSMKDCMGCSSIPMDNHHRSSFINTHEKNTTQPDLRHFRLDKDLMSKIMKNDPSIMKKFFEKVVMQPPGGVGSGIRIIYSCDTNNDKPVRNNSDEIHHHDDPNIDSVNVADADAADGVKVAVAYGDGGKIVDGDGNDSDEPGIRNLLYMKHGQYTCPKCMVVFLTSQKFAAHTSSNYKHETKDAKIKEK</sequence>
<keyword evidence="3" id="KW-1185">Reference proteome</keyword>
<accession>A0ABU6YRU4</accession>